<dbReference type="GO" id="GO:0016020">
    <property type="term" value="C:membrane"/>
    <property type="evidence" value="ECO:0007669"/>
    <property type="project" value="UniProtKB-SubCell"/>
</dbReference>
<sequence>MWLGLSLLALLMVVVTVETVAVYKRSAEDLKYFHEPGNGDLTGHYDIRYFAEVVDYDTRLDTLKHMVRAWLQTTNREGIETWIAHGTLLGWWWNGEILPWDWDLDVQVHGDTLKLLGDNYNMTTHSYTSSDGKISREYLLDINPYSAERVRGNGMNIIDARWVDMRNGLYIDITGISETDPKDKPGTLFCKNLHAYQYEDIWPLINTTFEGEPALIPQNYEAILIEEYHTKALVATEYEGHRWNPKTKAWDVAPDVPTADHGGQKNKLREPMKYETVDPGGIIYNLFRLVYWWD</sequence>
<evidence type="ECO:0000256" key="4">
    <source>
        <dbReference type="ARBA" id="ARBA00023136"/>
    </source>
</evidence>
<dbReference type="GO" id="GO:0009100">
    <property type="term" value="P:glycoprotein metabolic process"/>
    <property type="evidence" value="ECO:0007669"/>
    <property type="project" value="UniProtKB-ARBA"/>
</dbReference>
<gene>
    <name evidence="7" type="ORF">EX30DRAFT_398320</name>
</gene>
<reference evidence="7 8" key="1">
    <citation type="submission" date="2019-04" db="EMBL/GenBank/DDBJ databases">
        <title>Comparative genomics and transcriptomics to analyze fruiting body development in filamentous ascomycetes.</title>
        <authorList>
            <consortium name="DOE Joint Genome Institute"/>
            <person name="Lutkenhaus R."/>
            <person name="Traeger S."/>
            <person name="Breuer J."/>
            <person name="Kuo A."/>
            <person name="Lipzen A."/>
            <person name="Pangilinan J."/>
            <person name="Dilworth D."/>
            <person name="Sandor L."/>
            <person name="Poggeler S."/>
            <person name="Barry K."/>
            <person name="Grigoriev I.V."/>
            <person name="Nowrousian M."/>
        </authorList>
    </citation>
    <scope>NUCLEOTIDE SEQUENCE [LARGE SCALE GENOMIC DNA]</scope>
    <source>
        <strain evidence="7 8">CBS 389.68</strain>
    </source>
</reference>
<evidence type="ECO:0000313" key="7">
    <source>
        <dbReference type="EMBL" id="TGZ77763.1"/>
    </source>
</evidence>
<dbReference type="OrthoDB" id="444255at2759"/>
<feature type="chain" id="PRO_5020822299" description="LicD/FKTN/FKRP nucleotidyltransferase domain-containing protein" evidence="5">
    <location>
        <begin position="20"/>
        <end position="294"/>
    </location>
</feature>
<dbReference type="EMBL" id="ML220149">
    <property type="protein sequence ID" value="TGZ77763.1"/>
    <property type="molecule type" value="Genomic_DNA"/>
</dbReference>
<dbReference type="PANTHER" id="PTHR15407">
    <property type="entry name" value="FUKUTIN-RELATED"/>
    <property type="match status" value="1"/>
</dbReference>
<evidence type="ECO:0000256" key="2">
    <source>
        <dbReference type="ARBA" id="ARBA00022692"/>
    </source>
</evidence>
<dbReference type="InParanoid" id="A0A4S2MLE2"/>
<proteinExistence type="predicted"/>
<keyword evidence="5" id="KW-0732">Signal</keyword>
<feature type="domain" description="LicD/FKTN/FKRP nucleotidyltransferase" evidence="6">
    <location>
        <begin position="191"/>
        <end position="229"/>
    </location>
</feature>
<dbReference type="InterPro" id="IPR007074">
    <property type="entry name" value="LicD/FKTN/FKRP_NTP_transf"/>
</dbReference>
<keyword evidence="2" id="KW-0812">Transmembrane</keyword>
<dbReference type="InterPro" id="IPR009644">
    <property type="entry name" value="FKTN/MNN4/W02B3.4-1"/>
</dbReference>
<keyword evidence="8" id="KW-1185">Reference proteome</keyword>
<evidence type="ECO:0000259" key="6">
    <source>
        <dbReference type="Pfam" id="PF04991"/>
    </source>
</evidence>
<dbReference type="AlphaFoldDB" id="A0A4S2MLE2"/>
<dbReference type="STRING" id="341454.A0A4S2MLE2"/>
<keyword evidence="3" id="KW-1133">Transmembrane helix</keyword>
<dbReference type="PANTHER" id="PTHR15407:SF28">
    <property type="entry name" value="RIBITOL-5-PHOSPHATE TRANSFERASE FKTN"/>
    <property type="match status" value="1"/>
</dbReference>
<dbReference type="Proteomes" id="UP000298138">
    <property type="component" value="Unassembled WGS sequence"/>
</dbReference>
<name>A0A4S2MLE2_9PEZI</name>
<comment type="subcellular location">
    <subcellularLocation>
        <location evidence="1">Membrane</location>
        <topology evidence="1">Single-pass membrane protein</topology>
    </subcellularLocation>
</comment>
<organism evidence="7 8">
    <name type="scientific">Ascodesmis nigricans</name>
    <dbReference type="NCBI Taxonomy" id="341454"/>
    <lineage>
        <taxon>Eukaryota</taxon>
        <taxon>Fungi</taxon>
        <taxon>Dikarya</taxon>
        <taxon>Ascomycota</taxon>
        <taxon>Pezizomycotina</taxon>
        <taxon>Pezizomycetes</taxon>
        <taxon>Pezizales</taxon>
        <taxon>Ascodesmidaceae</taxon>
        <taxon>Ascodesmis</taxon>
    </lineage>
</organism>
<dbReference type="Pfam" id="PF04991">
    <property type="entry name" value="LicD"/>
    <property type="match status" value="2"/>
</dbReference>
<evidence type="ECO:0000256" key="5">
    <source>
        <dbReference type="SAM" id="SignalP"/>
    </source>
</evidence>
<evidence type="ECO:0000313" key="8">
    <source>
        <dbReference type="Proteomes" id="UP000298138"/>
    </source>
</evidence>
<evidence type="ECO:0000256" key="3">
    <source>
        <dbReference type="ARBA" id="ARBA00022989"/>
    </source>
</evidence>
<feature type="domain" description="LicD/FKTN/FKRP nucleotidyltransferase" evidence="6">
    <location>
        <begin position="74"/>
        <end position="182"/>
    </location>
</feature>
<protein>
    <recommendedName>
        <fullName evidence="6">LicD/FKTN/FKRP nucleotidyltransferase domain-containing protein</fullName>
    </recommendedName>
</protein>
<evidence type="ECO:0000256" key="1">
    <source>
        <dbReference type="ARBA" id="ARBA00004167"/>
    </source>
</evidence>
<accession>A0A4S2MLE2</accession>
<feature type="signal peptide" evidence="5">
    <location>
        <begin position="1"/>
        <end position="19"/>
    </location>
</feature>
<keyword evidence="4" id="KW-0472">Membrane</keyword>